<dbReference type="InterPro" id="IPR041282">
    <property type="entry name" value="FYVE_2"/>
</dbReference>
<comment type="subcellular location">
    <subcellularLocation>
        <location evidence="1">Cytoplasm</location>
        <location evidence="1">Perinuclear region</location>
    </subcellularLocation>
</comment>
<dbReference type="OrthoDB" id="10072397at2759"/>
<dbReference type="PANTHER" id="PTHR14555">
    <property type="entry name" value="MYELIN-ASSOCIATED OLIGODENDROCYTIC BASIC PROTEIN MOBP -RELATED"/>
    <property type="match status" value="1"/>
</dbReference>
<keyword evidence="5" id="KW-1185">Reference proteome</keyword>
<reference evidence="4 5" key="2">
    <citation type="submission" date="2019-04" db="EMBL/GenBank/DDBJ databases">
        <title>The genome sequence of big-headed turtle.</title>
        <authorList>
            <person name="Gong S."/>
        </authorList>
    </citation>
    <scope>NUCLEOTIDE SEQUENCE [LARGE SCALE GENOMIC DNA]</scope>
    <source>
        <strain evidence="4">DO16091913</strain>
        <tissue evidence="4">Muscle</tissue>
    </source>
</reference>
<organism evidence="4 5">
    <name type="scientific">Platysternon megacephalum</name>
    <name type="common">big-headed turtle</name>
    <dbReference type="NCBI Taxonomy" id="55544"/>
    <lineage>
        <taxon>Eukaryota</taxon>
        <taxon>Metazoa</taxon>
        <taxon>Chordata</taxon>
        <taxon>Craniata</taxon>
        <taxon>Vertebrata</taxon>
        <taxon>Euteleostomi</taxon>
        <taxon>Archelosauria</taxon>
        <taxon>Testudinata</taxon>
        <taxon>Testudines</taxon>
        <taxon>Cryptodira</taxon>
        <taxon>Durocryptodira</taxon>
        <taxon>Testudinoidea</taxon>
        <taxon>Platysternidae</taxon>
        <taxon>Platysternon</taxon>
    </lineage>
</organism>
<evidence type="ECO:0000259" key="3">
    <source>
        <dbReference type="Pfam" id="PF02318"/>
    </source>
</evidence>
<evidence type="ECO:0000256" key="1">
    <source>
        <dbReference type="ARBA" id="ARBA00004556"/>
    </source>
</evidence>
<dbReference type="STRING" id="55544.A0A4D9E8J8"/>
<dbReference type="EMBL" id="QXTE01000166">
    <property type="protein sequence ID" value="TFK03164.1"/>
    <property type="molecule type" value="Genomic_DNA"/>
</dbReference>
<dbReference type="Gene3D" id="3.30.40.10">
    <property type="entry name" value="Zinc/RING finger domain, C3HC4 (zinc finger)"/>
    <property type="match status" value="1"/>
</dbReference>
<evidence type="ECO:0000313" key="5">
    <source>
        <dbReference type="Proteomes" id="UP000297703"/>
    </source>
</evidence>
<comment type="caution">
    <text evidence="4">The sequence shown here is derived from an EMBL/GenBank/DDBJ whole genome shotgun (WGS) entry which is preliminary data.</text>
</comment>
<dbReference type="InterPro" id="IPR011011">
    <property type="entry name" value="Znf_FYVE_PHD"/>
</dbReference>
<evidence type="ECO:0000313" key="4">
    <source>
        <dbReference type="EMBL" id="TFK03164.1"/>
    </source>
</evidence>
<dbReference type="Proteomes" id="UP000297703">
    <property type="component" value="Unassembled WGS sequence"/>
</dbReference>
<evidence type="ECO:0000256" key="2">
    <source>
        <dbReference type="ARBA" id="ARBA00022490"/>
    </source>
</evidence>
<dbReference type="Pfam" id="PF02318">
    <property type="entry name" value="FYVE_2"/>
    <property type="match status" value="1"/>
</dbReference>
<dbReference type="CDD" id="cd15753">
    <property type="entry name" value="FYVE_SlaC2-c"/>
    <property type="match status" value="1"/>
</dbReference>
<name>A0A4D9E8J8_9SAUR</name>
<dbReference type="GO" id="GO:0030864">
    <property type="term" value="C:cortical actin cytoskeleton"/>
    <property type="evidence" value="ECO:0007669"/>
    <property type="project" value="TreeGrafter"/>
</dbReference>
<dbReference type="GO" id="GO:0048471">
    <property type="term" value="C:perinuclear region of cytoplasm"/>
    <property type="evidence" value="ECO:0007669"/>
    <property type="project" value="UniProtKB-SubCell"/>
</dbReference>
<sequence length="142" mass="16569">MHNWACSLQATYHLPLPIRVFLDSKEPLWSPYNAKGKMDTPIEMKQKLDEEGNKCSILSKQQKFNEHCCIRCCSPFTFLINSKRQCQDCKYNICKNCSSYQKKDKAWLCNVCQQARIDIFIYCLKGTEIPNISSQLMDLNIM</sequence>
<dbReference type="InterPro" id="IPR013083">
    <property type="entry name" value="Znf_RING/FYVE/PHD"/>
</dbReference>
<dbReference type="PANTHER" id="PTHR14555:SF6">
    <property type="entry name" value="RAB EFFECTOR MYRIP"/>
    <property type="match status" value="1"/>
</dbReference>
<dbReference type="AlphaFoldDB" id="A0A4D9E8J8"/>
<protein>
    <submittedName>
        <fullName evidence="4">Protein FAM183A</fullName>
    </submittedName>
</protein>
<reference evidence="4 5" key="1">
    <citation type="submission" date="2019-04" db="EMBL/GenBank/DDBJ databases">
        <title>Draft genome of the big-headed turtle Platysternon megacephalum.</title>
        <authorList>
            <person name="Gong S."/>
        </authorList>
    </citation>
    <scope>NUCLEOTIDE SEQUENCE [LARGE SCALE GENOMIC DNA]</scope>
    <source>
        <strain evidence="4">DO16091913</strain>
        <tissue evidence="4">Muscle</tissue>
    </source>
</reference>
<accession>A0A4D9E8J8</accession>
<feature type="domain" description="FYVE-type zinc finger" evidence="3">
    <location>
        <begin position="43"/>
        <end position="117"/>
    </location>
</feature>
<dbReference type="SUPFAM" id="SSF57903">
    <property type="entry name" value="FYVE/PHD zinc finger"/>
    <property type="match status" value="1"/>
</dbReference>
<keyword evidence="2" id="KW-0963">Cytoplasm</keyword>
<gene>
    <name evidence="4" type="ORF">DR999_PMT14469</name>
</gene>
<dbReference type="InterPro" id="IPR051745">
    <property type="entry name" value="Intracell_Transport_Effector"/>
</dbReference>
<proteinExistence type="predicted"/>
<dbReference type="GO" id="GO:0003779">
    <property type="term" value="F:actin binding"/>
    <property type="evidence" value="ECO:0007669"/>
    <property type="project" value="TreeGrafter"/>
</dbReference>
<dbReference type="GO" id="GO:0017022">
    <property type="term" value="F:myosin binding"/>
    <property type="evidence" value="ECO:0007669"/>
    <property type="project" value="TreeGrafter"/>
</dbReference>